<dbReference type="InterPro" id="IPR001638">
    <property type="entry name" value="Solute-binding_3/MltF_N"/>
</dbReference>
<gene>
    <name evidence="3" type="ORF">LCGC14_2402150</name>
</gene>
<reference evidence="3" key="1">
    <citation type="journal article" date="2015" name="Nature">
        <title>Complex archaea that bridge the gap between prokaryotes and eukaryotes.</title>
        <authorList>
            <person name="Spang A."/>
            <person name="Saw J.H."/>
            <person name="Jorgensen S.L."/>
            <person name="Zaremba-Niedzwiedzka K."/>
            <person name="Martijn J."/>
            <person name="Lind A.E."/>
            <person name="van Eijk R."/>
            <person name="Schleper C."/>
            <person name="Guy L."/>
            <person name="Ettema T.J."/>
        </authorList>
    </citation>
    <scope>NUCLEOTIDE SEQUENCE</scope>
</reference>
<feature type="domain" description="Solute-binding protein family 3/N-terminal" evidence="2">
    <location>
        <begin position="50"/>
        <end position="234"/>
    </location>
</feature>
<evidence type="ECO:0000256" key="1">
    <source>
        <dbReference type="ARBA" id="ARBA00022729"/>
    </source>
</evidence>
<dbReference type="SMART" id="SM00062">
    <property type="entry name" value="PBPb"/>
    <property type="match status" value="1"/>
</dbReference>
<dbReference type="SUPFAM" id="SSF53850">
    <property type="entry name" value="Periplasmic binding protein-like II"/>
    <property type="match status" value="1"/>
</dbReference>
<dbReference type="CDD" id="cd01009">
    <property type="entry name" value="PBP2_YfhD_N"/>
    <property type="match status" value="1"/>
</dbReference>
<dbReference type="Gene3D" id="3.40.190.10">
    <property type="entry name" value="Periplasmic binding protein-like II"/>
    <property type="match status" value="1"/>
</dbReference>
<sequence>MVFGVLFWLQTSDGHGQTTNTEKPGYEKILIERIEKPLFGDLKQIKKRRLIRVLVTFSKTNFFFDSGQARGFEYELLHAYEKYLNKNIRKKTDHIKMVFIQKPFDQLLPALVAGKGDMVAAGLTITPERKKRVTFTNPYIPNVHEVVVMNRAVKDVDTLGDLSGKMVYVRPGSSYVEHLEQLNVKFADKGIKPINIREGDQNLATEDILEMVNAGVLKITVADHHIAEAWTQVLP</sequence>
<name>A0A0F9E7E4_9ZZZZ</name>
<accession>A0A0F9E7E4</accession>
<evidence type="ECO:0000259" key="2">
    <source>
        <dbReference type="SMART" id="SM00062"/>
    </source>
</evidence>
<protein>
    <recommendedName>
        <fullName evidence="2">Solute-binding protein family 3/N-terminal domain-containing protein</fullName>
    </recommendedName>
</protein>
<dbReference type="EMBL" id="LAZR01036100">
    <property type="protein sequence ID" value="KKL25751.1"/>
    <property type="molecule type" value="Genomic_DNA"/>
</dbReference>
<comment type="caution">
    <text evidence="3">The sequence shown here is derived from an EMBL/GenBank/DDBJ whole genome shotgun (WGS) entry which is preliminary data.</text>
</comment>
<dbReference type="Pfam" id="PF00497">
    <property type="entry name" value="SBP_bac_3"/>
    <property type="match status" value="1"/>
</dbReference>
<feature type="non-terminal residue" evidence="3">
    <location>
        <position position="235"/>
    </location>
</feature>
<dbReference type="AlphaFoldDB" id="A0A0F9E7E4"/>
<proteinExistence type="predicted"/>
<keyword evidence="1" id="KW-0732">Signal</keyword>
<organism evidence="3">
    <name type="scientific">marine sediment metagenome</name>
    <dbReference type="NCBI Taxonomy" id="412755"/>
    <lineage>
        <taxon>unclassified sequences</taxon>
        <taxon>metagenomes</taxon>
        <taxon>ecological metagenomes</taxon>
    </lineage>
</organism>
<dbReference type="PANTHER" id="PTHR35936">
    <property type="entry name" value="MEMBRANE-BOUND LYTIC MUREIN TRANSGLYCOSYLASE F"/>
    <property type="match status" value="1"/>
</dbReference>
<evidence type="ECO:0000313" key="3">
    <source>
        <dbReference type="EMBL" id="KKL25751.1"/>
    </source>
</evidence>
<dbReference type="PANTHER" id="PTHR35936:SF32">
    <property type="entry name" value="MEMBRANE-BOUND LYTIC MUREIN TRANSGLYCOSYLASE F"/>
    <property type="match status" value="1"/>
</dbReference>